<evidence type="ECO:0000256" key="1">
    <source>
        <dbReference type="ARBA" id="ARBA00009795"/>
    </source>
</evidence>
<reference evidence="6" key="1">
    <citation type="journal article" date="2023" name="Insect Mol. Biol.">
        <title>Genome sequencing provides insights into the evolution of gene families encoding plant cell wall-degrading enzymes in longhorned beetles.</title>
        <authorList>
            <person name="Shin N.R."/>
            <person name="Okamura Y."/>
            <person name="Kirsch R."/>
            <person name="Pauchet Y."/>
        </authorList>
    </citation>
    <scope>NUCLEOTIDE SEQUENCE</scope>
    <source>
        <strain evidence="6">AMC_N1</strain>
    </source>
</reference>
<evidence type="ECO:0008006" key="8">
    <source>
        <dbReference type="Google" id="ProtNLM"/>
    </source>
</evidence>
<gene>
    <name evidence="6" type="ORF">NQ318_010810</name>
</gene>
<name>A0AAV8XPR8_9CUCU</name>
<evidence type="ECO:0000256" key="4">
    <source>
        <dbReference type="PROSITE-ProRule" id="PRU00401"/>
    </source>
</evidence>
<dbReference type="PANTHER" id="PTHR12751:SF18">
    <property type="entry name" value="PHOSPHATASE AND ACTIN REGULATOR 1"/>
    <property type="match status" value="1"/>
</dbReference>
<feature type="repeat" description="RPEL" evidence="4">
    <location>
        <begin position="167"/>
        <end position="192"/>
    </location>
</feature>
<sequence>MNFINVIFFISEPKKEKTDGAAQNGALSPNGETPSHVTQPPGMETTPSGKPERPSSLGHGKQLTRRLLCYHSEHSGPAGQHPPPQEKQLHNIPSPHPPSMGVPGFMLSELPEPPIPVSEIGPIPPPPMFSSPSPVPNRLSPPPNHHDYDYEEQSPAEEKKQKEEKKRFLLRKLSFRPTVEELKEKKIIRFNDYIEVTQAHDYDRRADKPWTRLTPKDKAAIRKELNEFKSSEMSVHEDSRHLTRFHRP</sequence>
<evidence type="ECO:0000256" key="2">
    <source>
        <dbReference type="ARBA" id="ARBA00022737"/>
    </source>
</evidence>
<dbReference type="GO" id="GO:0030036">
    <property type="term" value="P:actin cytoskeleton organization"/>
    <property type="evidence" value="ECO:0007669"/>
    <property type="project" value="TreeGrafter"/>
</dbReference>
<proteinExistence type="inferred from homology"/>
<dbReference type="EMBL" id="JAPWTK010000429">
    <property type="protein sequence ID" value="KAJ8940477.1"/>
    <property type="molecule type" value="Genomic_DNA"/>
</dbReference>
<keyword evidence="2" id="KW-0677">Repeat</keyword>
<evidence type="ECO:0000256" key="3">
    <source>
        <dbReference type="ARBA" id="ARBA00023203"/>
    </source>
</evidence>
<dbReference type="Proteomes" id="UP001162162">
    <property type="component" value="Unassembled WGS sequence"/>
</dbReference>
<accession>A0AAV8XPR8</accession>
<dbReference type="GO" id="GO:0003779">
    <property type="term" value="F:actin binding"/>
    <property type="evidence" value="ECO:0007669"/>
    <property type="project" value="UniProtKB-KW"/>
</dbReference>
<dbReference type="PROSITE" id="PS51073">
    <property type="entry name" value="RPEL"/>
    <property type="match status" value="1"/>
</dbReference>
<dbReference type="InterPro" id="IPR004018">
    <property type="entry name" value="RPEL_repeat"/>
</dbReference>
<feature type="region of interest" description="Disordered" evidence="5">
    <location>
        <begin position="11"/>
        <end position="165"/>
    </location>
</feature>
<feature type="compositionally biased region" description="Basic and acidic residues" evidence="5">
    <location>
        <begin position="156"/>
        <end position="165"/>
    </location>
</feature>
<dbReference type="Pfam" id="PF02755">
    <property type="entry name" value="RPEL"/>
    <property type="match status" value="1"/>
</dbReference>
<evidence type="ECO:0000256" key="5">
    <source>
        <dbReference type="SAM" id="MobiDB-lite"/>
    </source>
</evidence>
<keyword evidence="3" id="KW-0009">Actin-binding</keyword>
<keyword evidence="7" id="KW-1185">Reference proteome</keyword>
<dbReference type="PANTHER" id="PTHR12751">
    <property type="entry name" value="PHOSPHATASE AND ACTIN REGULATOR PHACTR"/>
    <property type="match status" value="1"/>
</dbReference>
<feature type="compositionally biased region" description="Polar residues" evidence="5">
    <location>
        <begin position="25"/>
        <end position="38"/>
    </location>
</feature>
<dbReference type="AlphaFoldDB" id="A0AAV8XPR8"/>
<comment type="similarity">
    <text evidence="1">Belongs to the phosphatase and actin regulator family.</text>
</comment>
<evidence type="ECO:0000313" key="6">
    <source>
        <dbReference type="EMBL" id="KAJ8940477.1"/>
    </source>
</evidence>
<dbReference type="Gene3D" id="6.10.140.2130">
    <property type="match status" value="1"/>
</dbReference>
<feature type="compositionally biased region" description="Pro residues" evidence="5">
    <location>
        <begin position="111"/>
        <end position="143"/>
    </location>
</feature>
<organism evidence="6 7">
    <name type="scientific">Aromia moschata</name>
    <dbReference type="NCBI Taxonomy" id="1265417"/>
    <lineage>
        <taxon>Eukaryota</taxon>
        <taxon>Metazoa</taxon>
        <taxon>Ecdysozoa</taxon>
        <taxon>Arthropoda</taxon>
        <taxon>Hexapoda</taxon>
        <taxon>Insecta</taxon>
        <taxon>Pterygota</taxon>
        <taxon>Neoptera</taxon>
        <taxon>Endopterygota</taxon>
        <taxon>Coleoptera</taxon>
        <taxon>Polyphaga</taxon>
        <taxon>Cucujiformia</taxon>
        <taxon>Chrysomeloidea</taxon>
        <taxon>Cerambycidae</taxon>
        <taxon>Cerambycinae</taxon>
        <taxon>Callichromatini</taxon>
        <taxon>Aromia</taxon>
    </lineage>
</organism>
<evidence type="ECO:0000313" key="7">
    <source>
        <dbReference type="Proteomes" id="UP001162162"/>
    </source>
</evidence>
<comment type="caution">
    <text evidence="6">The sequence shown here is derived from an EMBL/GenBank/DDBJ whole genome shotgun (WGS) entry which is preliminary data.</text>
</comment>
<protein>
    <recommendedName>
        <fullName evidence="8">Phosphatase and actin regulator 4</fullName>
    </recommendedName>
</protein>
<dbReference type="SMART" id="SM00707">
    <property type="entry name" value="RPEL"/>
    <property type="match status" value="1"/>
</dbReference>